<keyword evidence="3" id="KW-0949">S-adenosyl-L-methionine</keyword>
<evidence type="ECO:0000259" key="4">
    <source>
        <dbReference type="PROSITE" id="PS50123"/>
    </source>
</evidence>
<dbReference type="InterPro" id="IPR050903">
    <property type="entry name" value="Bact_Chemotaxis_MeTrfase"/>
</dbReference>
<dbReference type="GO" id="GO:0008757">
    <property type="term" value="F:S-adenosylmethionine-dependent methyltransferase activity"/>
    <property type="evidence" value="ECO:0007669"/>
    <property type="project" value="InterPro"/>
</dbReference>
<dbReference type="Gene3D" id="3.40.50.150">
    <property type="entry name" value="Vaccinia Virus protein VP39"/>
    <property type="match status" value="1"/>
</dbReference>
<reference evidence="5" key="1">
    <citation type="submission" date="2013-08" db="EMBL/GenBank/DDBJ databases">
        <authorList>
            <person name="Mendez C."/>
            <person name="Richter M."/>
            <person name="Ferrer M."/>
            <person name="Sanchez J."/>
        </authorList>
    </citation>
    <scope>NUCLEOTIDE SEQUENCE</scope>
</reference>
<dbReference type="InterPro" id="IPR022642">
    <property type="entry name" value="CheR_C"/>
</dbReference>
<dbReference type="PANTHER" id="PTHR24422:SF19">
    <property type="entry name" value="CHEMOTAXIS PROTEIN METHYLTRANSFERASE"/>
    <property type="match status" value="1"/>
</dbReference>
<dbReference type="InterPro" id="IPR029063">
    <property type="entry name" value="SAM-dependent_MTases_sf"/>
</dbReference>
<dbReference type="InterPro" id="IPR000780">
    <property type="entry name" value="CheR_MeTrfase"/>
</dbReference>
<dbReference type="Pfam" id="PF01739">
    <property type="entry name" value="CheR"/>
    <property type="match status" value="1"/>
</dbReference>
<keyword evidence="2" id="KW-0808">Transferase</keyword>
<feature type="non-terminal residue" evidence="5">
    <location>
        <position position="1"/>
    </location>
</feature>
<name>T1ACN7_9ZZZZ</name>
<proteinExistence type="predicted"/>
<reference evidence="5" key="2">
    <citation type="journal article" date="2014" name="ISME J.">
        <title>Microbial stratification in low pH oxic and suboxic macroscopic growths along an acid mine drainage.</title>
        <authorList>
            <person name="Mendez-Garcia C."/>
            <person name="Mesa V."/>
            <person name="Sprenger R.R."/>
            <person name="Richter M."/>
            <person name="Diez M.S."/>
            <person name="Solano J."/>
            <person name="Bargiela R."/>
            <person name="Golyshina O.V."/>
            <person name="Manteca A."/>
            <person name="Ramos J.L."/>
            <person name="Gallego J.R."/>
            <person name="Llorente I."/>
            <person name="Martins Dos Santos V.A."/>
            <person name="Jensen O.N."/>
            <person name="Pelaez A.I."/>
            <person name="Sanchez J."/>
            <person name="Ferrer M."/>
        </authorList>
    </citation>
    <scope>NUCLEOTIDE SEQUENCE</scope>
</reference>
<evidence type="ECO:0000256" key="3">
    <source>
        <dbReference type="ARBA" id="ARBA00022691"/>
    </source>
</evidence>
<dbReference type="GO" id="GO:0032259">
    <property type="term" value="P:methylation"/>
    <property type="evidence" value="ECO:0007669"/>
    <property type="project" value="UniProtKB-KW"/>
</dbReference>
<sequence length="114" mass="12523">GLLGHGGKLHFGVTASDVSAAAVATARAAIYPRGRIEEIPAQYRAEYVEMRGEEAFTPIASLRKRVAFARVNLLQAAAAPLQRLNLIFCQNVLMYFARERRRELLDGLAGLLEP</sequence>
<dbReference type="PANTHER" id="PTHR24422">
    <property type="entry name" value="CHEMOTAXIS PROTEIN METHYLTRANSFERASE"/>
    <property type="match status" value="1"/>
</dbReference>
<feature type="domain" description="CheR-type methyltransferase" evidence="4">
    <location>
        <begin position="1"/>
        <end position="114"/>
    </location>
</feature>
<feature type="non-terminal residue" evidence="5">
    <location>
        <position position="114"/>
    </location>
</feature>
<dbReference type="PROSITE" id="PS50123">
    <property type="entry name" value="CHER"/>
    <property type="match status" value="1"/>
</dbReference>
<dbReference type="PRINTS" id="PR00996">
    <property type="entry name" value="CHERMTFRASE"/>
</dbReference>
<accession>T1ACN7</accession>
<keyword evidence="1 5" id="KW-0489">Methyltransferase</keyword>
<gene>
    <name evidence="5" type="ORF">B2A_11365</name>
</gene>
<evidence type="ECO:0000256" key="1">
    <source>
        <dbReference type="ARBA" id="ARBA00022603"/>
    </source>
</evidence>
<comment type="caution">
    <text evidence="5">The sequence shown here is derived from an EMBL/GenBank/DDBJ whole genome shotgun (WGS) entry which is preliminary data.</text>
</comment>
<evidence type="ECO:0000256" key="2">
    <source>
        <dbReference type="ARBA" id="ARBA00022679"/>
    </source>
</evidence>
<dbReference type="EMBL" id="AUZZ01008200">
    <property type="protein sequence ID" value="EQD38694.1"/>
    <property type="molecule type" value="Genomic_DNA"/>
</dbReference>
<dbReference type="SUPFAM" id="SSF53335">
    <property type="entry name" value="S-adenosyl-L-methionine-dependent methyltransferases"/>
    <property type="match status" value="1"/>
</dbReference>
<dbReference type="AlphaFoldDB" id="T1ACN7"/>
<evidence type="ECO:0000313" key="5">
    <source>
        <dbReference type="EMBL" id="EQD38694.1"/>
    </source>
</evidence>
<organism evidence="5">
    <name type="scientific">mine drainage metagenome</name>
    <dbReference type="NCBI Taxonomy" id="410659"/>
    <lineage>
        <taxon>unclassified sequences</taxon>
        <taxon>metagenomes</taxon>
        <taxon>ecological metagenomes</taxon>
    </lineage>
</organism>
<protein>
    <submittedName>
        <fullName evidence="5">Methylase of chemotaxis methyl-accepting protein</fullName>
    </submittedName>
</protein>